<comment type="caution">
    <text evidence="1">The sequence shown here is derived from an EMBL/GenBank/DDBJ whole genome shotgun (WGS) entry which is preliminary data.</text>
</comment>
<dbReference type="EMBL" id="NAJQ01000442">
    <property type="protein sequence ID" value="TKA69566.1"/>
    <property type="molecule type" value="Genomic_DNA"/>
</dbReference>
<protein>
    <submittedName>
        <fullName evidence="1">Uncharacterized protein</fullName>
    </submittedName>
</protein>
<organism evidence="1 2">
    <name type="scientific">Friedmanniomyces simplex</name>
    <dbReference type="NCBI Taxonomy" id="329884"/>
    <lineage>
        <taxon>Eukaryota</taxon>
        <taxon>Fungi</taxon>
        <taxon>Dikarya</taxon>
        <taxon>Ascomycota</taxon>
        <taxon>Pezizomycotina</taxon>
        <taxon>Dothideomycetes</taxon>
        <taxon>Dothideomycetidae</taxon>
        <taxon>Mycosphaerellales</taxon>
        <taxon>Teratosphaeriaceae</taxon>
        <taxon>Friedmanniomyces</taxon>
    </lineage>
</organism>
<reference evidence="1 2" key="1">
    <citation type="submission" date="2017-03" db="EMBL/GenBank/DDBJ databases">
        <title>Genomes of endolithic fungi from Antarctica.</title>
        <authorList>
            <person name="Coleine C."/>
            <person name="Masonjones S."/>
            <person name="Stajich J.E."/>
        </authorList>
    </citation>
    <scope>NUCLEOTIDE SEQUENCE [LARGE SCALE GENOMIC DNA]</scope>
    <source>
        <strain evidence="1 2">CCFEE 5184</strain>
    </source>
</reference>
<evidence type="ECO:0000313" key="1">
    <source>
        <dbReference type="EMBL" id="TKA69566.1"/>
    </source>
</evidence>
<proteinExistence type="predicted"/>
<evidence type="ECO:0000313" key="2">
    <source>
        <dbReference type="Proteomes" id="UP000309340"/>
    </source>
</evidence>
<gene>
    <name evidence="1" type="ORF">B0A55_08014</name>
</gene>
<keyword evidence="2" id="KW-1185">Reference proteome</keyword>
<sequence length="368" mass="40629">MATSLAELPPELLEMIAAELEETNQLISLRSAKISELEDICNVPRLAAQVKRLEVLCDPEEELARIPTGFHGLAEPDHESFASAVGLALQHCPNLKEIDFTDQKSDAPTKPAKWGPDLLELHFDISATFAAVMSALEAQGRRPVAVRIYTRGTSEVGIVETGRLPYLTSSLTMTEVLAVNVLTHPNLNSTIGPKIGSDLSITLQRCLHLKTLSLGVAYGSQACATFHHIASSVRLSCLEDFTLFYTSCDDHDLSLFLLAHSTTLQRCTFDFLKICESSPTGVADILDLMRTRLRLSKVIVQNLEAMDCIIDFPGTVSDAGEMFCFDTTDEGGWLDVVRERKVLLEGHDEVQQGLPQMQKCLKRRMNRT</sequence>
<accession>A0A4U0X2V7</accession>
<dbReference type="Proteomes" id="UP000309340">
    <property type="component" value="Unassembled WGS sequence"/>
</dbReference>
<dbReference type="AlphaFoldDB" id="A0A4U0X2V7"/>
<name>A0A4U0X2V7_9PEZI</name>